<evidence type="ECO:0008006" key="4">
    <source>
        <dbReference type="Google" id="ProtNLM"/>
    </source>
</evidence>
<reference evidence="2 3" key="1">
    <citation type="journal article" date="2021" name="Int. J. Syst. Evol. Microbiol.">
        <title>Reticulibacter mediterranei gen. nov., sp. nov., within the new family Reticulibacteraceae fam. nov., and Ktedonospora formicarum gen. nov., sp. nov., Ktedonobacter robiniae sp. nov., Dictyobacter formicarum sp. nov. and Dictyobacter arantiisoli sp. nov., belonging to the class Ktedonobacteria.</title>
        <authorList>
            <person name="Yabe S."/>
            <person name="Zheng Y."/>
            <person name="Wang C.M."/>
            <person name="Sakai Y."/>
            <person name="Abe K."/>
            <person name="Yokota A."/>
            <person name="Donadio S."/>
            <person name="Cavaletti L."/>
            <person name="Monciardini P."/>
        </authorList>
    </citation>
    <scope>NUCLEOTIDE SEQUENCE [LARGE SCALE GENOMIC DNA]</scope>
    <source>
        <strain evidence="2 3">SOSP1-30</strain>
    </source>
</reference>
<proteinExistence type="predicted"/>
<keyword evidence="3" id="KW-1185">Reference proteome</keyword>
<feature type="compositionally biased region" description="Basic and acidic residues" evidence="1">
    <location>
        <begin position="36"/>
        <end position="52"/>
    </location>
</feature>
<gene>
    <name evidence="2" type="ORF">KSB_53240</name>
</gene>
<evidence type="ECO:0000256" key="1">
    <source>
        <dbReference type="SAM" id="MobiDB-lite"/>
    </source>
</evidence>
<dbReference type="EMBL" id="BNJG01000002">
    <property type="protein sequence ID" value="GHO56849.1"/>
    <property type="molecule type" value="Genomic_DNA"/>
</dbReference>
<organism evidence="2 3">
    <name type="scientific">Ktedonobacter robiniae</name>
    <dbReference type="NCBI Taxonomy" id="2778365"/>
    <lineage>
        <taxon>Bacteria</taxon>
        <taxon>Bacillati</taxon>
        <taxon>Chloroflexota</taxon>
        <taxon>Ktedonobacteria</taxon>
        <taxon>Ktedonobacterales</taxon>
        <taxon>Ktedonobacteraceae</taxon>
        <taxon>Ktedonobacter</taxon>
    </lineage>
</organism>
<protein>
    <recommendedName>
        <fullName evidence="4">Integrase</fullName>
    </recommendedName>
</protein>
<dbReference type="Proteomes" id="UP000654345">
    <property type="component" value="Unassembled WGS sequence"/>
</dbReference>
<accession>A0ABQ3UVH3</accession>
<sequence length="52" mass="5985">MTKGSLVVYGTAIKYRYYVALPQKNGELHAPIQQYKRGDKNEKRAHTEDSTE</sequence>
<evidence type="ECO:0000313" key="2">
    <source>
        <dbReference type="EMBL" id="GHO56849.1"/>
    </source>
</evidence>
<evidence type="ECO:0000313" key="3">
    <source>
        <dbReference type="Proteomes" id="UP000654345"/>
    </source>
</evidence>
<comment type="caution">
    <text evidence="2">The sequence shown here is derived from an EMBL/GenBank/DDBJ whole genome shotgun (WGS) entry which is preliminary data.</text>
</comment>
<feature type="region of interest" description="Disordered" evidence="1">
    <location>
        <begin position="28"/>
        <end position="52"/>
    </location>
</feature>
<name>A0ABQ3UVH3_9CHLR</name>